<dbReference type="PROSITE" id="PS50830">
    <property type="entry name" value="TNASE_3"/>
    <property type="match status" value="1"/>
</dbReference>
<dbReference type="OrthoDB" id="6867997at2"/>
<dbReference type="RefSeq" id="WP_006460143.1">
    <property type="nucleotide sequence ID" value="NZ_CP007030.1"/>
</dbReference>
<dbReference type="EMBL" id="CP007030">
    <property type="protein sequence ID" value="AHF02401.1"/>
    <property type="molecule type" value="Genomic_DNA"/>
</dbReference>
<sequence>MKTLVSLTLILILGLSGLVRASSCELDPRDEITWTQAQMALSGDTLLVNNRQIRLIGIQAPAMGNPSNRSDPPQPLSRQAQRTLNHFIASHNLEVGIVFDEQAQEAFGRLQAHVFLPNGQLLAGIMAAEGMALAIAPPPNLRYQACLFNQEQQARAAERGLWELHRNSPELKFPLAQSSQLSDLDNGFRIIRGEVVSVSRTRRQWQINLDTTGIRIPRAAWSHFNWDQVKALEGQTIEARGNGFVFQGGLFMTLEHPNMINLLNPY</sequence>
<dbReference type="SUPFAM" id="SSF50199">
    <property type="entry name" value="Staphylococcal nuclease"/>
    <property type="match status" value="1"/>
</dbReference>
<reference evidence="3 4" key="1">
    <citation type="submission" date="2013-12" db="EMBL/GenBank/DDBJ databases">
        <authorList>
            <consortium name="DOE Joint Genome Institute"/>
            <person name="Kappler U."/>
            <person name="Huntemann M."/>
            <person name="Han J."/>
            <person name="Chen A."/>
            <person name="Kyrpides N."/>
            <person name="Mavromatis K."/>
            <person name="Markowitz V."/>
            <person name="Palaniappan K."/>
            <person name="Ivanova N."/>
            <person name="Schaumberg A."/>
            <person name="Pati A."/>
            <person name="Liolios K."/>
            <person name="Nordberg H.P."/>
            <person name="Cantor M.N."/>
            <person name="Hua S.X."/>
            <person name="Woyke T."/>
        </authorList>
    </citation>
    <scope>NUCLEOTIDE SEQUENCE [LARGE SCALE GENOMIC DNA]</scope>
    <source>
        <strain evidence="4">AL2</strain>
    </source>
</reference>
<dbReference type="Proteomes" id="UP000005380">
    <property type="component" value="Chromosome"/>
</dbReference>
<keyword evidence="4" id="KW-1185">Reference proteome</keyword>
<organism evidence="3 4">
    <name type="scientific">Thiomicrospira aerophila AL3</name>
    <dbReference type="NCBI Taxonomy" id="717772"/>
    <lineage>
        <taxon>Bacteria</taxon>
        <taxon>Pseudomonadati</taxon>
        <taxon>Pseudomonadota</taxon>
        <taxon>Gammaproteobacteria</taxon>
        <taxon>Thiotrichales</taxon>
        <taxon>Piscirickettsiaceae</taxon>
        <taxon>Thiomicrospira</taxon>
    </lineage>
</organism>
<dbReference type="Pfam" id="PF00565">
    <property type="entry name" value="SNase"/>
    <property type="match status" value="1"/>
</dbReference>
<dbReference type="AlphaFoldDB" id="W0DZW9"/>
<evidence type="ECO:0000313" key="3">
    <source>
        <dbReference type="EMBL" id="AHF02401.1"/>
    </source>
</evidence>
<evidence type="ECO:0000313" key="4">
    <source>
        <dbReference type="Proteomes" id="UP000005380"/>
    </source>
</evidence>
<dbReference type="STRING" id="717772.THIAE_10050"/>
<dbReference type="eggNOG" id="COG1525">
    <property type="taxonomic scope" value="Bacteria"/>
</dbReference>
<keyword evidence="1" id="KW-0732">Signal</keyword>
<dbReference type="HOGENOM" id="CLU_1045595_0_0_6"/>
<feature type="signal peptide" evidence="1">
    <location>
        <begin position="1"/>
        <end position="21"/>
    </location>
</feature>
<evidence type="ECO:0000259" key="2">
    <source>
        <dbReference type="PROSITE" id="PS50830"/>
    </source>
</evidence>
<dbReference type="InterPro" id="IPR016071">
    <property type="entry name" value="Staphylococal_nuclease_OB-fold"/>
</dbReference>
<dbReference type="SMART" id="SM00318">
    <property type="entry name" value="SNc"/>
    <property type="match status" value="1"/>
</dbReference>
<gene>
    <name evidence="3" type="ORF">THIAE_10050</name>
</gene>
<dbReference type="InterPro" id="IPR035437">
    <property type="entry name" value="SNase_OB-fold_sf"/>
</dbReference>
<accession>W0DZW9</accession>
<dbReference type="KEGG" id="tao:THIAE_10050"/>
<name>W0DZW9_9GAMM</name>
<evidence type="ECO:0000256" key="1">
    <source>
        <dbReference type="SAM" id="SignalP"/>
    </source>
</evidence>
<feature type="chain" id="PRO_5004788100" description="TNase-like domain-containing protein" evidence="1">
    <location>
        <begin position="22"/>
        <end position="266"/>
    </location>
</feature>
<dbReference type="Gene3D" id="2.40.50.90">
    <property type="match status" value="1"/>
</dbReference>
<protein>
    <recommendedName>
        <fullName evidence="2">TNase-like domain-containing protein</fullName>
    </recommendedName>
</protein>
<feature type="domain" description="TNase-like" evidence="2">
    <location>
        <begin position="41"/>
        <end position="164"/>
    </location>
</feature>
<proteinExistence type="predicted"/>
<dbReference type="InParanoid" id="W0DZW9"/>